<keyword evidence="2" id="KW-1185">Reference proteome</keyword>
<accession>A0A1V0E6P2</accession>
<reference evidence="1 2" key="1">
    <citation type="submission" date="2017-02" db="EMBL/GenBank/DDBJ databases">
        <title>Genome sequencing and assembly of Klebsiella pneumoniae phages.</title>
        <authorList>
            <person name="Labudda L."/>
            <person name="Strapagiel D."/>
            <person name="Karczewska-Golec J."/>
            <person name="Golec P."/>
        </authorList>
    </citation>
    <scope>NUCLEOTIDE SEQUENCE [LARGE SCALE GENOMIC DNA]</scope>
</reference>
<evidence type="ECO:0000313" key="1">
    <source>
        <dbReference type="EMBL" id="ARB12523.1"/>
    </source>
</evidence>
<dbReference type="EMBL" id="KY652726">
    <property type="protein sequence ID" value="ARB12523.1"/>
    <property type="molecule type" value="Genomic_DNA"/>
</dbReference>
<dbReference type="RefSeq" id="YP_009832526.1">
    <property type="nucleotide sequence ID" value="NC_048656.1"/>
</dbReference>
<dbReference type="GeneID" id="55632520"/>
<sequence length="56" mass="6480">MTAVFLYWGFKGTLTEWYMWVYAPTVAAPQLISKLISLRWGLAIKAAEDEDKQEIK</sequence>
<organism evidence="1 2">
    <name type="scientific">Klebsiella phage vB_KpnM_BIS47</name>
    <dbReference type="NCBI Taxonomy" id="1907784"/>
    <lineage>
        <taxon>Viruses</taxon>
        <taxon>Duplodnaviria</taxon>
        <taxon>Heunggongvirae</taxon>
        <taxon>Uroviricota</taxon>
        <taxon>Caudoviricetes</taxon>
        <taxon>Vequintavirinae</taxon>
        <taxon>Mydovirus</taxon>
        <taxon>Mydovirus BIS47</taxon>
    </lineage>
</organism>
<evidence type="ECO:0000313" key="2">
    <source>
        <dbReference type="Proteomes" id="UP000221691"/>
    </source>
</evidence>
<dbReference type="Proteomes" id="UP000221691">
    <property type="component" value="Segment"/>
</dbReference>
<gene>
    <name evidence="1" type="ORF">BIS47_19</name>
</gene>
<proteinExistence type="predicted"/>
<name>A0A1V0E6P2_9CAUD</name>
<protein>
    <submittedName>
        <fullName evidence="1">Uncharacterized protein</fullName>
    </submittedName>
</protein>
<dbReference type="KEGG" id="vg:55632520"/>